<keyword evidence="3" id="KW-1185">Reference proteome</keyword>
<feature type="transmembrane region" description="Helical" evidence="1">
    <location>
        <begin position="374"/>
        <end position="391"/>
    </location>
</feature>
<feature type="transmembrane region" description="Helical" evidence="1">
    <location>
        <begin position="249"/>
        <end position="273"/>
    </location>
</feature>
<evidence type="ECO:0000313" key="3">
    <source>
        <dbReference type="Proteomes" id="UP001285441"/>
    </source>
</evidence>
<feature type="transmembrane region" description="Helical" evidence="1">
    <location>
        <begin position="521"/>
        <end position="545"/>
    </location>
</feature>
<name>A0AAE0N2D2_9PEZI</name>
<evidence type="ECO:0000256" key="1">
    <source>
        <dbReference type="SAM" id="Phobius"/>
    </source>
</evidence>
<dbReference type="Pfam" id="PF11915">
    <property type="entry name" value="DUF3433"/>
    <property type="match status" value="2"/>
</dbReference>
<feature type="transmembrane region" description="Helical" evidence="1">
    <location>
        <begin position="82"/>
        <end position="104"/>
    </location>
</feature>
<keyword evidence="1" id="KW-0472">Membrane</keyword>
<accession>A0AAE0N2D2</accession>
<gene>
    <name evidence="2" type="ORF">B0H63DRAFT_489643</name>
</gene>
<feature type="transmembrane region" description="Helical" evidence="1">
    <location>
        <begin position="411"/>
        <end position="429"/>
    </location>
</feature>
<dbReference type="InterPro" id="IPR021840">
    <property type="entry name" value="DUF3433"/>
</dbReference>
<feature type="transmembrane region" description="Helical" evidence="1">
    <location>
        <begin position="477"/>
        <end position="501"/>
    </location>
</feature>
<reference evidence="2" key="2">
    <citation type="submission" date="2023-06" db="EMBL/GenBank/DDBJ databases">
        <authorList>
            <consortium name="Lawrence Berkeley National Laboratory"/>
            <person name="Haridas S."/>
            <person name="Hensen N."/>
            <person name="Bonometti L."/>
            <person name="Westerberg I."/>
            <person name="Brannstrom I.O."/>
            <person name="Guillou S."/>
            <person name="Cros-Aarteil S."/>
            <person name="Calhoun S."/>
            <person name="Kuo A."/>
            <person name="Mondo S."/>
            <person name="Pangilinan J."/>
            <person name="Riley R."/>
            <person name="LaButti K."/>
            <person name="Andreopoulos B."/>
            <person name="Lipzen A."/>
            <person name="Chen C."/>
            <person name="Yanf M."/>
            <person name="Daum C."/>
            <person name="Ng V."/>
            <person name="Clum A."/>
            <person name="Steindorff A."/>
            <person name="Ohm R."/>
            <person name="Martin F."/>
            <person name="Silar P."/>
            <person name="Natvig D."/>
            <person name="Lalanne C."/>
            <person name="Gautier V."/>
            <person name="Ament-velasquez S.L."/>
            <person name="Kruys A."/>
            <person name="Hutchinson M.I."/>
            <person name="Powell A.J."/>
            <person name="Barry K."/>
            <person name="Miller A.N."/>
            <person name="Grigoriev I.V."/>
            <person name="Debuchy R."/>
            <person name="Gladieux P."/>
            <person name="Thoren M.H."/>
            <person name="Johannesson H."/>
        </authorList>
    </citation>
    <scope>NUCLEOTIDE SEQUENCE</scope>
    <source>
        <strain evidence="2">CBS 232.78</strain>
    </source>
</reference>
<organism evidence="2 3">
    <name type="scientific">Podospora didyma</name>
    <dbReference type="NCBI Taxonomy" id="330526"/>
    <lineage>
        <taxon>Eukaryota</taxon>
        <taxon>Fungi</taxon>
        <taxon>Dikarya</taxon>
        <taxon>Ascomycota</taxon>
        <taxon>Pezizomycotina</taxon>
        <taxon>Sordariomycetes</taxon>
        <taxon>Sordariomycetidae</taxon>
        <taxon>Sordariales</taxon>
        <taxon>Podosporaceae</taxon>
        <taxon>Podospora</taxon>
    </lineage>
</organism>
<feature type="transmembrane region" description="Helical" evidence="1">
    <location>
        <begin position="116"/>
        <end position="136"/>
    </location>
</feature>
<protein>
    <submittedName>
        <fullName evidence="2">Uncharacterized protein</fullName>
    </submittedName>
</protein>
<dbReference type="EMBL" id="JAULSW010000011">
    <property type="protein sequence ID" value="KAK3367695.1"/>
    <property type="molecule type" value="Genomic_DNA"/>
</dbReference>
<dbReference type="PANTHER" id="PTHR37544:SF3">
    <property type="entry name" value="SPRAY"/>
    <property type="match status" value="1"/>
</dbReference>
<reference evidence="2" key="1">
    <citation type="journal article" date="2023" name="Mol. Phylogenet. Evol.">
        <title>Genome-scale phylogeny and comparative genomics of the fungal order Sordariales.</title>
        <authorList>
            <person name="Hensen N."/>
            <person name="Bonometti L."/>
            <person name="Westerberg I."/>
            <person name="Brannstrom I.O."/>
            <person name="Guillou S."/>
            <person name="Cros-Aarteil S."/>
            <person name="Calhoun S."/>
            <person name="Haridas S."/>
            <person name="Kuo A."/>
            <person name="Mondo S."/>
            <person name="Pangilinan J."/>
            <person name="Riley R."/>
            <person name="LaButti K."/>
            <person name="Andreopoulos B."/>
            <person name="Lipzen A."/>
            <person name="Chen C."/>
            <person name="Yan M."/>
            <person name="Daum C."/>
            <person name="Ng V."/>
            <person name="Clum A."/>
            <person name="Steindorff A."/>
            <person name="Ohm R.A."/>
            <person name="Martin F."/>
            <person name="Silar P."/>
            <person name="Natvig D.O."/>
            <person name="Lalanne C."/>
            <person name="Gautier V."/>
            <person name="Ament-Velasquez S.L."/>
            <person name="Kruys A."/>
            <person name="Hutchinson M.I."/>
            <person name="Powell A.J."/>
            <person name="Barry K."/>
            <person name="Miller A.N."/>
            <person name="Grigoriev I.V."/>
            <person name="Debuchy R."/>
            <person name="Gladieux P."/>
            <person name="Hiltunen Thoren M."/>
            <person name="Johannesson H."/>
        </authorList>
    </citation>
    <scope>NUCLEOTIDE SEQUENCE</scope>
    <source>
        <strain evidence="2">CBS 232.78</strain>
    </source>
</reference>
<sequence>MFSQRQYRIGDRQSLTVTTAPVEPTHGTHISKKLLVQSQMIPVRSVSHYESIDSRPQTGTATEISSLPPRSAWRPTWLRRRVFVVFAIWFVALLATLEALAATSDRVTGIATPGEYLYYLWTFVPTALFITTAALWRRVNYQAQRFMPWIQLSEARTSPEKTVSLDYDSMLAPMAIAASFKNKHFLVMGSSIINLLLKVLVIMATGAFFLQTVDVAVDHASSPVPDTPKPANGTESDLQLPNKLVIQSAIAHIMTAILGISAIMLVLAVALFVPAKSFAPRDPETIPGALILLKNSRNFLRTMSKTAPFPTRGLKPRAGGACWTETQTISNLRLPVFVLYVDQNEKSDRRQSRYIPDCDMSWYQPEVLRLRSRVAIAAILLGLILGFAAMLSVSLRNDGLGAVEETTYPHYAPALLALVMVGIGFYLSYADSKTRALFPFFSLRQEPVSFERLRTSWADQLAVTALLRAVRYRAVPILLSTATSICAAFLVIFSSTVFTVVTVDDAATAAQGTSRCFTLNTVSAGFMLALLSAIFIMNIISAWVVPRGVVPKDPGTVANMASLTADSNVLDSLPAGAEWMSDAELLKLFKGTSFQMGWFAAPDGDMVYTIALVVTDVKEATARTIQEAALRGVA</sequence>
<dbReference type="Proteomes" id="UP001285441">
    <property type="component" value="Unassembled WGS sequence"/>
</dbReference>
<evidence type="ECO:0000313" key="2">
    <source>
        <dbReference type="EMBL" id="KAK3367695.1"/>
    </source>
</evidence>
<keyword evidence="1" id="KW-1133">Transmembrane helix</keyword>
<feature type="transmembrane region" description="Helical" evidence="1">
    <location>
        <begin position="185"/>
        <end position="210"/>
    </location>
</feature>
<dbReference type="AlphaFoldDB" id="A0AAE0N2D2"/>
<proteinExistence type="predicted"/>
<comment type="caution">
    <text evidence="2">The sequence shown here is derived from an EMBL/GenBank/DDBJ whole genome shotgun (WGS) entry which is preliminary data.</text>
</comment>
<dbReference type="PANTHER" id="PTHR37544">
    <property type="entry name" value="SPRAY-RELATED"/>
    <property type="match status" value="1"/>
</dbReference>
<keyword evidence="1" id="KW-0812">Transmembrane</keyword>